<dbReference type="EMBL" id="JABXXS010000002">
    <property type="protein sequence ID" value="NVN35535.1"/>
    <property type="molecule type" value="Genomic_DNA"/>
</dbReference>
<evidence type="ECO:0000313" key="2">
    <source>
        <dbReference type="Proteomes" id="UP000522590"/>
    </source>
</evidence>
<name>A0A850NSY4_9PROT</name>
<accession>A0A850NSY4</accession>
<evidence type="ECO:0000313" key="1">
    <source>
        <dbReference type="EMBL" id="NVN35535.1"/>
    </source>
</evidence>
<reference evidence="1 2" key="1">
    <citation type="submission" date="2020-06" db="EMBL/GenBank/DDBJ databases">
        <title>Description of novel acetic acid bacteria.</title>
        <authorList>
            <person name="Sombolestani A."/>
        </authorList>
    </citation>
    <scope>NUCLEOTIDE SEQUENCE [LARGE SCALE GENOMIC DNA]</scope>
    <source>
        <strain evidence="1 2">LMG 25</strain>
    </source>
</reference>
<gene>
    <name evidence="1" type="ORF">HUK81_01045</name>
</gene>
<dbReference type="Proteomes" id="UP000522590">
    <property type="component" value="Unassembled WGS sequence"/>
</dbReference>
<organism evidence="1 2">
    <name type="scientific">Komagataeibacter swingsii</name>
    <dbReference type="NCBI Taxonomy" id="215220"/>
    <lineage>
        <taxon>Bacteria</taxon>
        <taxon>Pseudomonadati</taxon>
        <taxon>Pseudomonadota</taxon>
        <taxon>Alphaproteobacteria</taxon>
        <taxon>Acetobacterales</taxon>
        <taxon>Acetobacteraceae</taxon>
        <taxon>Komagataeibacter</taxon>
    </lineage>
</organism>
<dbReference type="AlphaFoldDB" id="A0A850NSY4"/>
<sequence length="89" mass="10309">MTRRPCHAILKQFVYQQPTRRMVLRPNNANGVNFTLTFCQAKNWRLKDSFSPAPSTGRAWIIVRDRGRCRDIFVLQTIVVDIFVSLSAL</sequence>
<proteinExistence type="predicted"/>
<protein>
    <submittedName>
        <fullName evidence="1">Uncharacterized protein</fullName>
    </submittedName>
</protein>
<dbReference type="RefSeq" id="WP_147318887.1">
    <property type="nucleotide sequence ID" value="NZ_JABXXS010000002.1"/>
</dbReference>
<comment type="caution">
    <text evidence="1">The sequence shown here is derived from an EMBL/GenBank/DDBJ whole genome shotgun (WGS) entry which is preliminary data.</text>
</comment>